<accession>A0A392N616</accession>
<comment type="caution">
    <text evidence="3">The sequence shown here is derived from an EMBL/GenBank/DDBJ whole genome shotgun (WGS) entry which is preliminary data.</text>
</comment>
<name>A0A392N616_9FABA</name>
<evidence type="ECO:0000259" key="2">
    <source>
        <dbReference type="Pfam" id="PF23180"/>
    </source>
</evidence>
<keyword evidence="1" id="KW-0732">Signal</keyword>
<keyword evidence="3" id="KW-0418">Kinase</keyword>
<feature type="chain" id="PRO_5017432604" evidence="1">
    <location>
        <begin position="26"/>
        <end position="251"/>
    </location>
</feature>
<feature type="domain" description="Receptor-like PK ALE2 N-terminal" evidence="2">
    <location>
        <begin position="132"/>
        <end position="235"/>
    </location>
</feature>
<dbReference type="Pfam" id="PF23180">
    <property type="entry name" value="ALE2_N"/>
    <property type="match status" value="1"/>
</dbReference>
<proteinExistence type="predicted"/>
<reference evidence="3 4" key="1">
    <citation type="journal article" date="2018" name="Front. Plant Sci.">
        <title>Red Clover (Trifolium pratense) and Zigzag Clover (T. medium) - A Picture of Genomic Similarities and Differences.</title>
        <authorList>
            <person name="Dluhosova J."/>
            <person name="Istvanek J."/>
            <person name="Nedelnik J."/>
            <person name="Repkova J."/>
        </authorList>
    </citation>
    <scope>NUCLEOTIDE SEQUENCE [LARGE SCALE GENOMIC DNA]</scope>
    <source>
        <strain evidence="4">cv. 10/8</strain>
        <tissue evidence="3">Leaf</tissue>
    </source>
</reference>
<evidence type="ECO:0000313" key="4">
    <source>
        <dbReference type="Proteomes" id="UP000265520"/>
    </source>
</evidence>
<feature type="signal peptide" evidence="1">
    <location>
        <begin position="1"/>
        <end position="25"/>
    </location>
</feature>
<organism evidence="3 4">
    <name type="scientific">Trifolium medium</name>
    <dbReference type="NCBI Taxonomy" id="97028"/>
    <lineage>
        <taxon>Eukaryota</taxon>
        <taxon>Viridiplantae</taxon>
        <taxon>Streptophyta</taxon>
        <taxon>Embryophyta</taxon>
        <taxon>Tracheophyta</taxon>
        <taxon>Spermatophyta</taxon>
        <taxon>Magnoliopsida</taxon>
        <taxon>eudicotyledons</taxon>
        <taxon>Gunneridae</taxon>
        <taxon>Pentapetalae</taxon>
        <taxon>rosids</taxon>
        <taxon>fabids</taxon>
        <taxon>Fabales</taxon>
        <taxon>Fabaceae</taxon>
        <taxon>Papilionoideae</taxon>
        <taxon>50 kb inversion clade</taxon>
        <taxon>NPAAA clade</taxon>
        <taxon>Hologalegina</taxon>
        <taxon>IRL clade</taxon>
        <taxon>Trifolieae</taxon>
        <taxon>Trifolium</taxon>
    </lineage>
</organism>
<keyword evidence="3" id="KW-0675">Receptor</keyword>
<keyword evidence="3" id="KW-0808">Transferase</keyword>
<sequence>ILKKVQFLLLKWMLILSYLVFMIESGVHEKAVENPHGSSYVLSRGAPIVTLSPDNPPSYGPFINPSQPPKSSHFSIPFKKRGEWKLPISGFKNIAPIHSAEAAVPSALTQPPLTHHASNCCKQDMVLKRGSKGCHCVYPIKLDIRLLNVSQNPDWDKFLEEFATQLGLQNNTQIDLINFYVVNYSTYNISMDITPHKGISFSASEASKINSSLLMHKVRLDPGLVGGYKLLNLIWFEPPPPTQGRSRTFSI</sequence>
<dbReference type="EMBL" id="LXQA010027305">
    <property type="protein sequence ID" value="MCH94428.1"/>
    <property type="molecule type" value="Genomic_DNA"/>
</dbReference>
<protein>
    <submittedName>
        <fullName evidence="3">Receptor-like serine/threonine-protein kinase ALE2-like</fullName>
    </submittedName>
</protein>
<dbReference type="GO" id="GO:0016301">
    <property type="term" value="F:kinase activity"/>
    <property type="evidence" value="ECO:0007669"/>
    <property type="project" value="UniProtKB-KW"/>
</dbReference>
<keyword evidence="4" id="KW-1185">Reference proteome</keyword>
<evidence type="ECO:0000313" key="3">
    <source>
        <dbReference type="EMBL" id="MCH94428.1"/>
    </source>
</evidence>
<feature type="non-terminal residue" evidence="3">
    <location>
        <position position="1"/>
    </location>
</feature>
<dbReference type="Proteomes" id="UP000265520">
    <property type="component" value="Unassembled WGS sequence"/>
</dbReference>
<dbReference type="InterPro" id="IPR057597">
    <property type="entry name" value="ALE2_N"/>
</dbReference>
<dbReference type="AlphaFoldDB" id="A0A392N616"/>
<evidence type="ECO:0000256" key="1">
    <source>
        <dbReference type="SAM" id="SignalP"/>
    </source>
</evidence>